<dbReference type="InterPro" id="IPR027434">
    <property type="entry name" value="Homing_endonucl"/>
</dbReference>
<proteinExistence type="predicted"/>
<evidence type="ECO:0000259" key="1">
    <source>
        <dbReference type="Pfam" id="PF00961"/>
    </source>
</evidence>
<dbReference type="InterPro" id="IPR051289">
    <property type="entry name" value="LAGLIDADG_Endonuclease"/>
</dbReference>
<dbReference type="AlphaFoldDB" id="A0A7U0IU23"/>
<organism evidence="2">
    <name type="scientific">Cochliobolus miyabeanus</name>
    <name type="common">Brown spot disease fungus</name>
    <name type="synonym">Bipolaris oryzae</name>
    <dbReference type="NCBI Taxonomy" id="101162"/>
    <lineage>
        <taxon>Eukaryota</taxon>
        <taxon>Fungi</taxon>
        <taxon>Dikarya</taxon>
        <taxon>Ascomycota</taxon>
        <taxon>Pezizomycotina</taxon>
        <taxon>Dothideomycetes</taxon>
        <taxon>Pleosporomycetidae</taxon>
        <taxon>Pleosporales</taxon>
        <taxon>Pleosporineae</taxon>
        <taxon>Pleosporaceae</taxon>
        <taxon>Bipolaris</taxon>
    </lineage>
</organism>
<dbReference type="RefSeq" id="YP_010148176.1">
    <property type="nucleotide sequence ID" value="NC_057095.1"/>
</dbReference>
<dbReference type="EMBL" id="MN148434">
    <property type="protein sequence ID" value="QQV68604.1"/>
    <property type="molecule type" value="Genomic_DNA"/>
</dbReference>
<protein>
    <submittedName>
        <fullName evidence="2">LAGLIDADG endonuclease</fullName>
    </submittedName>
</protein>
<dbReference type="PANTHER" id="PTHR36181:SF4">
    <property type="entry name" value="LAGLIDADG ENDONUCLEASE"/>
    <property type="match status" value="1"/>
</dbReference>
<accession>A0A7U0IU23</accession>
<dbReference type="SUPFAM" id="SSF55608">
    <property type="entry name" value="Homing endonucleases"/>
    <property type="match status" value="2"/>
</dbReference>
<dbReference type="GeneID" id="67146820"/>
<keyword evidence="2" id="KW-0540">Nuclease</keyword>
<sequence>MRRNCIYLILLNKYTENSFWLSLAWRNDPKFGSKTHSAKFNLNPAFSANLNKLHPAYVTGFCDGEACFHLAIGENPRYKLGYYVNPGFSIALHKKDEEFLLLLKEFFGGVGVVKPSSRSNMVEYRIFAIKDLDIILNHFDLYPLITKKGGDYLLFKEALECIKNKQHLTVEGFNKILAIRASMNKGLPAKLLEKFPYIKGKEIPVVVTPESLNPYWVAGFMDAEGCFFVKSIYNKNNELRFGLGCQITQHSRDSLVMHKICSFFNCGRVEVSRMVYDNYVVTKLPDINKIIIPFFTNFPILGSKRKEFECWTDIAKIMTSKAHLTNEGSEKILKIKHQMNTFRKEDDNN</sequence>
<dbReference type="Gene3D" id="3.10.28.10">
    <property type="entry name" value="Homing endonucleases"/>
    <property type="match status" value="2"/>
</dbReference>
<keyword evidence="2" id="KW-0496">Mitochondrion</keyword>
<evidence type="ECO:0000313" key="2">
    <source>
        <dbReference type="EMBL" id="QQV68604.1"/>
    </source>
</evidence>
<keyword evidence="2" id="KW-0255">Endonuclease</keyword>
<keyword evidence="2" id="KW-0378">Hydrolase</keyword>
<name>A0A7U0IU23_COCMI</name>
<feature type="domain" description="Homing endonuclease LAGLIDADG" evidence="1">
    <location>
        <begin position="59"/>
        <end position="158"/>
    </location>
</feature>
<feature type="domain" description="Homing endonuclease LAGLIDADG" evidence="1">
    <location>
        <begin position="218"/>
        <end position="314"/>
    </location>
</feature>
<dbReference type="InterPro" id="IPR004860">
    <property type="entry name" value="LAGLIDADG_dom"/>
</dbReference>
<reference evidence="2" key="1">
    <citation type="journal article" date="2019" name="Mitochondrial DNA Part B Resour">
        <title>The complete mitochondrial genome of Cochliobolus miyabeanus (Dothideomycetes, Pleosporaceae) causing brown spot disease of rice.</title>
        <authorList>
            <person name="Deng G."/>
            <person name="Zou Q."/>
            <person name="Chen Y."/>
            <person name="Wang L."/>
            <person name="Huang G."/>
            <person name="Cui Y."/>
            <person name="Ding M."/>
            <person name="Wang Y."/>
        </authorList>
    </citation>
    <scope>NUCLEOTIDE SEQUENCE</scope>
</reference>
<dbReference type="Pfam" id="PF00961">
    <property type="entry name" value="LAGLIDADG_1"/>
    <property type="match status" value="2"/>
</dbReference>
<gene>
    <name evidence="2" type="primary">ORF349</name>
</gene>
<dbReference type="GO" id="GO:0005739">
    <property type="term" value="C:mitochondrion"/>
    <property type="evidence" value="ECO:0007669"/>
    <property type="project" value="UniProtKB-ARBA"/>
</dbReference>
<dbReference type="PANTHER" id="PTHR36181">
    <property type="entry name" value="INTRON-ENCODED ENDONUCLEASE AI3-RELATED"/>
    <property type="match status" value="1"/>
</dbReference>
<geneLocation type="mitochondrion" evidence="2"/>
<dbReference type="GO" id="GO:0004519">
    <property type="term" value="F:endonuclease activity"/>
    <property type="evidence" value="ECO:0007669"/>
    <property type="project" value="UniProtKB-KW"/>
</dbReference>